<dbReference type="EMBL" id="JACOON010000007">
    <property type="protein sequence ID" value="MBC5649205.1"/>
    <property type="molecule type" value="Genomic_DNA"/>
</dbReference>
<dbReference type="InterPro" id="IPR001387">
    <property type="entry name" value="Cro/C1-type_HTH"/>
</dbReference>
<sequence>MNKTEFQLMISAAKQYYQLGVSQEEIARRAYVSKSTISRLIRKAVDLGYVEFKINYSGETVIQLQQELSDWFGVSCVVIPSFVDDYFIRLDDVCEYAAHDIPALIRDEEIVGVNWGRTAEYLAKHLVSPPREKRHVKVCMLSGFVTGTIAAMKAAHIVEKFAEVFSAQGFVMPAPLVVDSEHIADVLRADSNIRYVMNLCYQAQTVILSIGGMDLRDTFLTDEGTYNLSVYNRIAHSGGVGDIAGRHFDINGNEIQSNITQRIMGISLASIKEKENRIGIAVGKHKSQAVLGALRGGIINRLYTDEKTANDILKKAKMLKK</sequence>
<dbReference type="Pfam" id="PF04198">
    <property type="entry name" value="Sugar-bind"/>
    <property type="match status" value="1"/>
</dbReference>
<protein>
    <submittedName>
        <fullName evidence="6">MarR family transcriptional regulator</fullName>
    </submittedName>
</protein>
<dbReference type="PROSITE" id="PS50943">
    <property type="entry name" value="HTH_CROC1"/>
    <property type="match status" value="1"/>
</dbReference>
<proteinExistence type="inferred from homology"/>
<dbReference type="Pfam" id="PF12802">
    <property type="entry name" value="MarR_2"/>
    <property type="match status" value="1"/>
</dbReference>
<keyword evidence="4" id="KW-0804">Transcription</keyword>
<dbReference type="InterPro" id="IPR000835">
    <property type="entry name" value="HTH_MarR-typ"/>
</dbReference>
<dbReference type="Gene3D" id="3.40.50.1360">
    <property type="match status" value="1"/>
</dbReference>
<dbReference type="Gene3D" id="1.10.10.10">
    <property type="entry name" value="Winged helix-like DNA-binding domain superfamily/Winged helix DNA-binding domain"/>
    <property type="match status" value="1"/>
</dbReference>
<dbReference type="CDD" id="cd00093">
    <property type="entry name" value="HTH_XRE"/>
    <property type="match status" value="1"/>
</dbReference>
<dbReference type="InterPro" id="IPR037171">
    <property type="entry name" value="NagB/RpiA_transferase-like"/>
</dbReference>
<name>A0ABR7EHG3_9FIRM</name>
<evidence type="ECO:0000313" key="6">
    <source>
        <dbReference type="EMBL" id="MBC5649205.1"/>
    </source>
</evidence>
<reference evidence="6 7" key="1">
    <citation type="submission" date="2020-08" db="EMBL/GenBank/DDBJ databases">
        <title>Genome public.</title>
        <authorList>
            <person name="Liu C."/>
            <person name="Sun Q."/>
        </authorList>
    </citation>
    <scope>NUCLEOTIDE SEQUENCE [LARGE SCALE GENOMIC DNA]</scope>
    <source>
        <strain evidence="6 7">NSJ-35</strain>
    </source>
</reference>
<dbReference type="SUPFAM" id="SSF100950">
    <property type="entry name" value="NagB/RpiA/CoA transferase-like"/>
    <property type="match status" value="1"/>
</dbReference>
<dbReference type="InterPro" id="IPR051054">
    <property type="entry name" value="SorC_transcr_regulators"/>
</dbReference>
<accession>A0ABR7EHG3</accession>
<evidence type="ECO:0000259" key="5">
    <source>
        <dbReference type="PROSITE" id="PS50943"/>
    </source>
</evidence>
<evidence type="ECO:0000313" key="7">
    <source>
        <dbReference type="Proteomes" id="UP000606889"/>
    </source>
</evidence>
<gene>
    <name evidence="6" type="ORF">H8S18_12730</name>
</gene>
<comment type="caution">
    <text evidence="6">The sequence shown here is derived from an EMBL/GenBank/DDBJ whole genome shotgun (WGS) entry which is preliminary data.</text>
</comment>
<dbReference type="InterPro" id="IPR007324">
    <property type="entry name" value="Sugar-bd_dom_put"/>
</dbReference>
<evidence type="ECO:0000256" key="4">
    <source>
        <dbReference type="ARBA" id="ARBA00023163"/>
    </source>
</evidence>
<organism evidence="6 7">
    <name type="scientific">Christensenella tenuis</name>
    <dbReference type="NCBI Taxonomy" id="2763033"/>
    <lineage>
        <taxon>Bacteria</taxon>
        <taxon>Bacillati</taxon>
        <taxon>Bacillota</taxon>
        <taxon>Clostridia</taxon>
        <taxon>Christensenellales</taxon>
        <taxon>Christensenellaceae</taxon>
        <taxon>Christensenella</taxon>
    </lineage>
</organism>
<comment type="similarity">
    <text evidence="1">Belongs to the SorC transcriptional regulatory family.</text>
</comment>
<keyword evidence="3" id="KW-0238">DNA-binding</keyword>
<dbReference type="RefSeq" id="WP_186858654.1">
    <property type="nucleotide sequence ID" value="NZ_JACOON010000007.1"/>
</dbReference>
<dbReference type="PANTHER" id="PTHR34294">
    <property type="entry name" value="TRANSCRIPTIONAL REGULATOR-RELATED"/>
    <property type="match status" value="1"/>
</dbReference>
<dbReference type="InterPro" id="IPR036388">
    <property type="entry name" value="WH-like_DNA-bd_sf"/>
</dbReference>
<evidence type="ECO:0000256" key="2">
    <source>
        <dbReference type="ARBA" id="ARBA00023015"/>
    </source>
</evidence>
<keyword evidence="7" id="KW-1185">Reference proteome</keyword>
<keyword evidence="2" id="KW-0805">Transcription regulation</keyword>
<feature type="domain" description="HTH cro/C1-type" evidence="5">
    <location>
        <begin position="18"/>
        <end position="40"/>
    </location>
</feature>
<evidence type="ECO:0000256" key="3">
    <source>
        <dbReference type="ARBA" id="ARBA00023125"/>
    </source>
</evidence>
<dbReference type="PANTHER" id="PTHR34294:SF1">
    <property type="entry name" value="TRANSCRIPTIONAL REGULATOR LSRR"/>
    <property type="match status" value="1"/>
</dbReference>
<dbReference type="Proteomes" id="UP000606889">
    <property type="component" value="Unassembled WGS sequence"/>
</dbReference>
<evidence type="ECO:0000256" key="1">
    <source>
        <dbReference type="ARBA" id="ARBA00010466"/>
    </source>
</evidence>